<evidence type="ECO:0000313" key="2">
    <source>
        <dbReference type="EMBL" id="MPM81605.1"/>
    </source>
</evidence>
<proteinExistence type="predicted"/>
<dbReference type="EMBL" id="VSSQ01030916">
    <property type="protein sequence ID" value="MPM81605.1"/>
    <property type="molecule type" value="Genomic_DNA"/>
</dbReference>
<organism evidence="2">
    <name type="scientific">bioreactor metagenome</name>
    <dbReference type="NCBI Taxonomy" id="1076179"/>
    <lineage>
        <taxon>unclassified sequences</taxon>
        <taxon>metagenomes</taxon>
        <taxon>ecological metagenomes</taxon>
    </lineage>
</organism>
<accession>A0A645CXM3</accession>
<feature type="region of interest" description="Disordered" evidence="1">
    <location>
        <begin position="30"/>
        <end position="49"/>
    </location>
</feature>
<gene>
    <name evidence="2" type="ORF">SDC9_128661</name>
</gene>
<name>A0A645CXM3_9ZZZZ</name>
<sequence>MPVALETQHDVDQVLQGPGARDRAVLGDVSDDDHRQMAGLGDPDQRGGHLADLGDPTGRTVGVLGRHRLHGVDDEQCGGDLLDVAEDGPQVTLGRQVELLGKIPGAFGAHPHLGDRLLAGHVQRAASLLRPGRRHLQQQGRLADTRLAGQQHHRAGHQAAAEHPVQFAHPGHRPVRGLPPHLGDGHGLVARRDRSGRLGQRAGARPLLHHGAPLLALTAAADPFRGGPPALGTDVRITGGGGGLRSRHGCSLERGADIGRWSAAGSGRTGR</sequence>
<evidence type="ECO:0000256" key="1">
    <source>
        <dbReference type="SAM" id="MobiDB-lite"/>
    </source>
</evidence>
<feature type="region of interest" description="Disordered" evidence="1">
    <location>
        <begin position="168"/>
        <end position="189"/>
    </location>
</feature>
<dbReference type="AlphaFoldDB" id="A0A645CXM3"/>
<reference evidence="2" key="1">
    <citation type="submission" date="2019-08" db="EMBL/GenBank/DDBJ databases">
        <authorList>
            <person name="Kucharzyk K."/>
            <person name="Murdoch R.W."/>
            <person name="Higgins S."/>
            <person name="Loffler F."/>
        </authorList>
    </citation>
    <scope>NUCLEOTIDE SEQUENCE</scope>
</reference>
<comment type="caution">
    <text evidence="2">The sequence shown here is derived from an EMBL/GenBank/DDBJ whole genome shotgun (WGS) entry which is preliminary data.</text>
</comment>
<protein>
    <submittedName>
        <fullName evidence="2">Uncharacterized protein</fullName>
    </submittedName>
</protein>